<comment type="pathway">
    <text evidence="1 13">Amino-acid degradation; L-phenylalanine degradation; acetoacetate and fumarate from L-phenylalanine: step 6/6.</text>
</comment>
<evidence type="ECO:0000256" key="13">
    <source>
        <dbReference type="RuleBase" id="RU366008"/>
    </source>
</evidence>
<keyword evidence="9 13" id="KW-0585">Phenylalanine catabolism</keyword>
<evidence type="ECO:0000259" key="14">
    <source>
        <dbReference type="Pfam" id="PF01557"/>
    </source>
</evidence>
<dbReference type="InterPro" id="IPR015377">
    <property type="entry name" value="Fumarylacetoacetase_N"/>
</dbReference>
<evidence type="ECO:0000256" key="9">
    <source>
        <dbReference type="ARBA" id="ARBA00023232"/>
    </source>
</evidence>
<feature type="active site" description="Proton acceptor" evidence="10">
    <location>
        <position position="126"/>
    </location>
</feature>
<organism evidence="16 17">
    <name type="scientific">Colletotrichum orbiculare (strain 104-T / ATCC 96160 / CBS 514.97 / LARS 414 / MAFF 240422)</name>
    <name type="common">Cucumber anthracnose fungus</name>
    <name type="synonym">Colletotrichum lagenarium</name>
    <dbReference type="NCBI Taxonomy" id="1213857"/>
    <lineage>
        <taxon>Eukaryota</taxon>
        <taxon>Fungi</taxon>
        <taxon>Dikarya</taxon>
        <taxon>Ascomycota</taxon>
        <taxon>Pezizomycotina</taxon>
        <taxon>Sordariomycetes</taxon>
        <taxon>Hypocreomycetidae</taxon>
        <taxon>Glomerellales</taxon>
        <taxon>Glomerellaceae</taxon>
        <taxon>Colletotrichum</taxon>
        <taxon>Colletotrichum orbiculare species complex</taxon>
    </lineage>
</organism>
<dbReference type="NCBIfam" id="TIGR01266">
    <property type="entry name" value="fum_ac_acetase"/>
    <property type="match status" value="1"/>
</dbReference>
<dbReference type="Gene3D" id="3.90.850.10">
    <property type="entry name" value="Fumarylacetoacetase-like, C-terminal domain"/>
    <property type="match status" value="1"/>
</dbReference>
<dbReference type="Pfam" id="PF01557">
    <property type="entry name" value="FAA_hydrolase"/>
    <property type="match status" value="1"/>
</dbReference>
<keyword evidence="8 13" id="KW-0828">Tyrosine catabolism</keyword>
<dbReference type="UniPathway" id="UPA00139">
    <property type="reaction ID" value="UER00341"/>
</dbReference>
<keyword evidence="7 12" id="KW-0460">Magnesium</keyword>
<dbReference type="InterPro" id="IPR036663">
    <property type="entry name" value="Fumarylacetoacetase_C_sf"/>
</dbReference>
<dbReference type="EMBL" id="AMCV02000043">
    <property type="protein sequence ID" value="TDZ15066.1"/>
    <property type="molecule type" value="Genomic_DNA"/>
</dbReference>
<dbReference type="STRING" id="1213857.A0A484FC68"/>
<protein>
    <recommendedName>
        <fullName evidence="3 13">Fumarylacetoacetase</fullName>
        <ecNumber evidence="3 13">3.7.1.2</ecNumber>
    </recommendedName>
    <alternativeName>
        <fullName evidence="13">Fumarylacetoacetate hydrolase</fullName>
    </alternativeName>
</protein>
<gene>
    <name evidence="16" type="primary">FAH</name>
    <name evidence="16" type="ORF">Cob_v011892</name>
</gene>
<dbReference type="AlphaFoldDB" id="A0A484FC68"/>
<feature type="binding site" evidence="12">
    <location>
        <position position="191"/>
    </location>
    <ligand>
        <name>Ca(2+)</name>
        <dbReference type="ChEBI" id="CHEBI:29108"/>
    </ligand>
</feature>
<feature type="domain" description="Fumarylacetoacetase N-terminal" evidence="15">
    <location>
        <begin position="16"/>
        <end position="111"/>
    </location>
</feature>
<feature type="binding site" evidence="12">
    <location>
        <position position="223"/>
    </location>
    <ligand>
        <name>Ca(2+)</name>
        <dbReference type="ChEBI" id="CHEBI:29108"/>
    </ligand>
</feature>
<dbReference type="SUPFAM" id="SSF63433">
    <property type="entry name" value="Fumarylacetoacetate hydrolase, FAH, N-terminal domain"/>
    <property type="match status" value="1"/>
</dbReference>
<comment type="catalytic activity">
    <reaction evidence="13">
        <text>4-fumarylacetoacetate + H2O = acetoacetate + fumarate + H(+)</text>
        <dbReference type="Rhea" id="RHEA:10244"/>
        <dbReference type="ChEBI" id="CHEBI:13705"/>
        <dbReference type="ChEBI" id="CHEBI:15377"/>
        <dbReference type="ChEBI" id="CHEBI:15378"/>
        <dbReference type="ChEBI" id="CHEBI:18034"/>
        <dbReference type="ChEBI" id="CHEBI:29806"/>
        <dbReference type="EC" id="3.7.1.2"/>
    </reaction>
</comment>
<evidence type="ECO:0000256" key="4">
    <source>
        <dbReference type="ARBA" id="ARBA00022723"/>
    </source>
</evidence>
<dbReference type="InterPro" id="IPR036462">
    <property type="entry name" value="Fumarylacetoacetase_N_sf"/>
</dbReference>
<feature type="binding site" evidence="11">
    <location>
        <position position="121"/>
    </location>
    <ligand>
        <name>substrate</name>
    </ligand>
</feature>
<feature type="binding site" evidence="12">
    <location>
        <position position="247"/>
    </location>
    <ligand>
        <name>Mg(2+)</name>
        <dbReference type="ChEBI" id="CHEBI:18420"/>
    </ligand>
</feature>
<dbReference type="SUPFAM" id="SSF56529">
    <property type="entry name" value="FAH"/>
    <property type="match status" value="1"/>
</dbReference>
<feature type="binding site" evidence="12">
    <location>
        <position position="223"/>
    </location>
    <ligand>
        <name>Mg(2+)</name>
        <dbReference type="ChEBI" id="CHEBI:18420"/>
    </ligand>
</feature>
<evidence type="ECO:0000313" key="16">
    <source>
        <dbReference type="EMBL" id="TDZ15066.1"/>
    </source>
</evidence>
<dbReference type="OrthoDB" id="4848009at2759"/>
<evidence type="ECO:0000256" key="11">
    <source>
        <dbReference type="PIRSR" id="PIRSR605959-2"/>
    </source>
</evidence>
<sequence length="418" mass="45817">MSSKIAIPPDSPFTIHNIPFGVISTKENGKPRCATAIGSYALDLTAYAKEGRLEGHAFPFEVFSQPSLNTFAALPRKTRAAVREALIRDIKEDNVPKSCLIDLDDVTMHLPFQIGGYSDFYCSLEHVQNCSALGMGVNIPTNWYYAPSVYNGRASSVVPSPQPIRRPRGVYYDTDGQPTYGASQKLDYELEMGVFVSKPIEQGSEMKIQDAEEHMFGLVLLNDWSARDIQVFEMKPLGPFHGKGFGTSISPWVVTLDALQPFRCSPKTKQEPAPFPHLKWPRNEDATIDVKLQVSLIRKGKKIEMATSNLKYLYWTPFQQLAHHASAMCGMGTGDLIGTGTVSGDAQDGEGRKLELGCLYEATNAGTRDVQLPDGTTIKYLGDGDEVILQAWCGDMEGNGVSLGFGECRGVVLPAHSV</sequence>
<keyword evidence="4 12" id="KW-0479">Metal-binding</keyword>
<comment type="caution">
    <text evidence="16">The sequence shown here is derived from an EMBL/GenBank/DDBJ whole genome shotgun (WGS) entry which is preliminary data.</text>
</comment>
<evidence type="ECO:0000256" key="6">
    <source>
        <dbReference type="ARBA" id="ARBA00022837"/>
    </source>
</evidence>
<keyword evidence="17" id="KW-1185">Reference proteome</keyword>
<evidence type="ECO:0000256" key="3">
    <source>
        <dbReference type="ARBA" id="ARBA00012094"/>
    </source>
</evidence>
<evidence type="ECO:0000256" key="7">
    <source>
        <dbReference type="ARBA" id="ARBA00022842"/>
    </source>
</evidence>
<dbReference type="PANTHER" id="PTHR43069:SF2">
    <property type="entry name" value="FUMARYLACETOACETASE"/>
    <property type="match status" value="1"/>
</dbReference>
<feature type="binding site" evidence="12">
    <location>
        <position position="119"/>
    </location>
    <ligand>
        <name>Ca(2+)</name>
        <dbReference type="ChEBI" id="CHEBI:29108"/>
    </ligand>
</feature>
<dbReference type="Gene3D" id="2.30.30.230">
    <property type="entry name" value="Fumarylacetoacetase, N-terminal domain"/>
    <property type="match status" value="1"/>
</dbReference>
<dbReference type="EC" id="3.7.1.2" evidence="3 13"/>
<dbReference type="GO" id="GO:0046872">
    <property type="term" value="F:metal ion binding"/>
    <property type="evidence" value="ECO:0007669"/>
    <property type="project" value="UniProtKB-UniRule"/>
</dbReference>
<keyword evidence="5 13" id="KW-0378">Hydrolase</keyword>
<evidence type="ECO:0000256" key="8">
    <source>
        <dbReference type="ARBA" id="ARBA00022878"/>
    </source>
</evidence>
<dbReference type="Pfam" id="PF09298">
    <property type="entry name" value="FAA_hydrolase_N"/>
    <property type="match status" value="1"/>
</dbReference>
<dbReference type="GO" id="GO:0004334">
    <property type="term" value="F:fumarylacetoacetase activity"/>
    <property type="evidence" value="ECO:0007669"/>
    <property type="project" value="UniProtKB-UniRule"/>
</dbReference>
<evidence type="ECO:0000256" key="1">
    <source>
        <dbReference type="ARBA" id="ARBA00004782"/>
    </source>
</evidence>
<feature type="binding site" evidence="12">
    <location>
        <position position="189"/>
    </location>
    <ligand>
        <name>Ca(2+)</name>
        <dbReference type="ChEBI" id="CHEBI:29108"/>
    </ligand>
</feature>
<dbReference type="InterPro" id="IPR005959">
    <property type="entry name" value="Fumarylacetoacetase"/>
</dbReference>
<feature type="binding site" evidence="12">
    <location>
        <position position="243"/>
    </location>
    <ligand>
        <name>Mg(2+)</name>
        <dbReference type="ChEBI" id="CHEBI:18420"/>
    </ligand>
</feature>
<reference evidence="17" key="1">
    <citation type="journal article" date="2013" name="New Phytol.">
        <title>Comparative genomic and transcriptomic analyses reveal the hemibiotrophic stage shift of Colletotrichum fungi.</title>
        <authorList>
            <person name="Gan P."/>
            <person name="Ikeda K."/>
            <person name="Irieda H."/>
            <person name="Narusaka M."/>
            <person name="O'Connell R.J."/>
            <person name="Narusaka Y."/>
            <person name="Takano Y."/>
            <person name="Kubo Y."/>
            <person name="Shirasu K."/>
        </authorList>
    </citation>
    <scope>NUCLEOTIDE SEQUENCE [LARGE SCALE GENOMIC DNA]</scope>
    <source>
        <strain evidence="17">104-T / ATCC 96160 / CBS 514.97 / LARS 414 / MAFF 240422</strain>
    </source>
</reference>
<comment type="similarity">
    <text evidence="2 13">Belongs to the FAH family.</text>
</comment>
<name>A0A484FC68_COLOR</name>
<dbReference type="InterPro" id="IPR011234">
    <property type="entry name" value="Fumarylacetoacetase-like_C"/>
</dbReference>
<dbReference type="Proteomes" id="UP000014480">
    <property type="component" value="Unassembled WGS sequence"/>
</dbReference>
<feature type="binding site" evidence="11">
    <location>
        <position position="230"/>
    </location>
    <ligand>
        <name>substrate</name>
    </ligand>
</feature>
<evidence type="ECO:0000256" key="10">
    <source>
        <dbReference type="PIRSR" id="PIRSR605959-1"/>
    </source>
</evidence>
<feature type="domain" description="Fumarylacetoacetase-like C-terminal" evidence="14">
    <location>
        <begin position="118"/>
        <end position="391"/>
    </location>
</feature>
<evidence type="ECO:0000259" key="15">
    <source>
        <dbReference type="Pfam" id="PF09298"/>
    </source>
</evidence>
<evidence type="ECO:0000256" key="5">
    <source>
        <dbReference type="ARBA" id="ARBA00022801"/>
    </source>
</evidence>
<comment type="cofactor">
    <cofactor evidence="13">
        <name>Mg(2+)</name>
        <dbReference type="ChEBI" id="CHEBI:18420"/>
    </cofactor>
    <cofactor evidence="13">
        <name>Ca(2+)</name>
        <dbReference type="ChEBI" id="CHEBI:29108"/>
    </cofactor>
</comment>
<keyword evidence="6 12" id="KW-0106">Calcium</keyword>
<proteinExistence type="inferred from homology"/>
<dbReference type="GO" id="GO:0006572">
    <property type="term" value="P:L-tyrosine catabolic process"/>
    <property type="evidence" value="ECO:0007669"/>
    <property type="project" value="UniProtKB-UniRule"/>
</dbReference>
<dbReference type="PANTHER" id="PTHR43069">
    <property type="entry name" value="FUMARYLACETOACETASE"/>
    <property type="match status" value="1"/>
</dbReference>
<feature type="binding site" evidence="11">
    <location>
        <position position="341"/>
    </location>
    <ligand>
        <name>substrate</name>
    </ligand>
</feature>
<dbReference type="GO" id="GO:1902000">
    <property type="term" value="P:homogentisate catabolic process"/>
    <property type="evidence" value="ECO:0007669"/>
    <property type="project" value="TreeGrafter"/>
</dbReference>
<evidence type="ECO:0000313" key="17">
    <source>
        <dbReference type="Proteomes" id="UP000014480"/>
    </source>
</evidence>
<accession>A0A484FC68</accession>
<evidence type="ECO:0000256" key="2">
    <source>
        <dbReference type="ARBA" id="ARBA00010211"/>
    </source>
</evidence>
<reference evidence="17" key="2">
    <citation type="journal article" date="2019" name="Mol. Plant Microbe Interact.">
        <title>Genome sequence resources for four phytopathogenic fungi from the Colletotrichum orbiculare species complex.</title>
        <authorList>
            <person name="Gan P."/>
            <person name="Tsushima A."/>
            <person name="Narusaka M."/>
            <person name="Narusaka Y."/>
            <person name="Takano Y."/>
            <person name="Kubo Y."/>
            <person name="Shirasu K."/>
        </authorList>
    </citation>
    <scope>GENOME REANNOTATION</scope>
    <source>
        <strain evidence="17">104-T / ATCC 96160 / CBS 514.97 / LARS 414 / MAFF 240422</strain>
    </source>
</reference>
<evidence type="ECO:0000256" key="12">
    <source>
        <dbReference type="PIRSR" id="PIRSR605959-3"/>
    </source>
</evidence>
<dbReference type="GO" id="GO:0006559">
    <property type="term" value="P:L-phenylalanine catabolic process"/>
    <property type="evidence" value="ECO:0007669"/>
    <property type="project" value="UniProtKB-UniRule"/>
</dbReference>